<evidence type="ECO:0000313" key="2">
    <source>
        <dbReference type="EMBL" id="MBU7596954.1"/>
    </source>
</evidence>
<accession>A0A949JEE0</accession>
<dbReference type="Proteomes" id="UP000694501">
    <property type="component" value="Unassembled WGS sequence"/>
</dbReference>
<evidence type="ECO:0000259" key="1">
    <source>
        <dbReference type="Pfam" id="PF04149"/>
    </source>
</evidence>
<comment type="caution">
    <text evidence="2">The sequence shown here is derived from an EMBL/GenBank/DDBJ whole genome shotgun (WGS) entry which is preliminary data.</text>
</comment>
<name>A0A949JEE0_9ACTN</name>
<proteinExistence type="predicted"/>
<feature type="domain" description="DUF397" evidence="1">
    <location>
        <begin position="8"/>
        <end position="60"/>
    </location>
</feature>
<dbReference type="InterPro" id="IPR007278">
    <property type="entry name" value="DUF397"/>
</dbReference>
<keyword evidence="3" id="KW-1185">Reference proteome</keyword>
<organism evidence="2 3">
    <name type="scientific">Streptomyces tardus</name>
    <dbReference type="NCBI Taxonomy" id="2780544"/>
    <lineage>
        <taxon>Bacteria</taxon>
        <taxon>Bacillati</taxon>
        <taxon>Actinomycetota</taxon>
        <taxon>Actinomycetes</taxon>
        <taxon>Kitasatosporales</taxon>
        <taxon>Streptomycetaceae</taxon>
        <taxon>Streptomyces</taxon>
    </lineage>
</organism>
<dbReference type="EMBL" id="JAELVF020000001">
    <property type="protein sequence ID" value="MBU7596954.1"/>
    <property type="molecule type" value="Genomic_DNA"/>
</dbReference>
<protein>
    <submittedName>
        <fullName evidence="2">DUF397 domain-containing protein</fullName>
    </submittedName>
</protein>
<dbReference type="Pfam" id="PF04149">
    <property type="entry name" value="DUF397"/>
    <property type="match status" value="1"/>
</dbReference>
<sequence length="67" mass="6898">MKGVANMTWQKSSYCAEASNCVEIAAGSTGDVVRLRESSAPGIELTTTPDRLAALLNAARSGGLADL</sequence>
<evidence type="ECO:0000313" key="3">
    <source>
        <dbReference type="Proteomes" id="UP000694501"/>
    </source>
</evidence>
<gene>
    <name evidence="2" type="ORF">JGS22_004700</name>
</gene>
<dbReference type="AlphaFoldDB" id="A0A949JEE0"/>
<reference evidence="2" key="1">
    <citation type="submission" date="2021-06" db="EMBL/GenBank/DDBJ databases">
        <title>Sequencing of actinobacteria type strains.</title>
        <authorList>
            <person name="Nguyen G.-S."/>
            <person name="Wentzel A."/>
        </authorList>
    </citation>
    <scope>NUCLEOTIDE SEQUENCE</scope>
    <source>
        <strain evidence="2">P38-E01</strain>
    </source>
</reference>